<gene>
    <name evidence="1" type="ORF">AVDCRST_MAG93-2418</name>
</gene>
<sequence length="50" mass="5698">SAEQTRFEGMLIQAWDALGDRAEVAWAEGRAMTLEQAVLYAFQEDHESRL</sequence>
<feature type="non-terminal residue" evidence="1">
    <location>
        <position position="1"/>
    </location>
</feature>
<reference evidence="1" key="1">
    <citation type="submission" date="2020-02" db="EMBL/GenBank/DDBJ databases">
        <authorList>
            <person name="Meier V. D."/>
        </authorList>
    </citation>
    <scope>NUCLEOTIDE SEQUENCE</scope>
    <source>
        <strain evidence="1">AVDCRST_MAG93</strain>
    </source>
</reference>
<dbReference type="EMBL" id="CADCTR010000825">
    <property type="protein sequence ID" value="CAA9266135.1"/>
    <property type="molecule type" value="Genomic_DNA"/>
</dbReference>
<dbReference type="AlphaFoldDB" id="A0A6J4IZH8"/>
<organism evidence="1">
    <name type="scientific">uncultured Chloroflexia bacterium</name>
    <dbReference type="NCBI Taxonomy" id="1672391"/>
    <lineage>
        <taxon>Bacteria</taxon>
        <taxon>Bacillati</taxon>
        <taxon>Chloroflexota</taxon>
        <taxon>Chloroflexia</taxon>
        <taxon>environmental samples</taxon>
    </lineage>
</organism>
<proteinExistence type="predicted"/>
<protein>
    <submittedName>
        <fullName evidence="1">Uncharacterized protein</fullName>
    </submittedName>
</protein>
<name>A0A6J4IZH8_9CHLR</name>
<evidence type="ECO:0000313" key="1">
    <source>
        <dbReference type="EMBL" id="CAA9266135.1"/>
    </source>
</evidence>
<accession>A0A6J4IZH8</accession>